<feature type="chain" id="PRO_5046282549" evidence="2">
    <location>
        <begin position="21"/>
        <end position="153"/>
    </location>
</feature>
<dbReference type="EMBL" id="JBHUFU010000030">
    <property type="protein sequence ID" value="MFD1833325.1"/>
    <property type="molecule type" value="Genomic_DNA"/>
</dbReference>
<accession>A0ABW4PT48</accession>
<dbReference type="Proteomes" id="UP001597365">
    <property type="component" value="Unassembled WGS sequence"/>
</dbReference>
<keyword evidence="1" id="KW-0812">Transmembrane</keyword>
<keyword evidence="1" id="KW-1133">Transmembrane helix</keyword>
<comment type="caution">
    <text evidence="3">The sequence shown here is derived from an EMBL/GenBank/DDBJ whole genome shotgun (WGS) entry which is preliminary data.</text>
</comment>
<keyword evidence="4" id="KW-1185">Reference proteome</keyword>
<sequence length="153" mass="14138">MTVLAVLGALLAGAPAASHAAPAAVFRAAEPVRAAGTPWTEADALAPARTSGGSGASGVSGGRAGSMSSAGGIGVASGMGGVSGMSGAAGAVSAGGTVSTGGTGGARGSSGGTWTGLAAGAAIVLLFMAGPALVHLLAVPFHRYARRGGRRGR</sequence>
<evidence type="ECO:0000256" key="2">
    <source>
        <dbReference type="SAM" id="SignalP"/>
    </source>
</evidence>
<gene>
    <name evidence="3" type="ORF">ACFSJS_27340</name>
</gene>
<dbReference type="RefSeq" id="WP_380905082.1">
    <property type="nucleotide sequence ID" value="NZ_JBHUFU010000030.1"/>
</dbReference>
<evidence type="ECO:0000256" key="1">
    <source>
        <dbReference type="SAM" id="Phobius"/>
    </source>
</evidence>
<feature type="transmembrane region" description="Helical" evidence="1">
    <location>
        <begin position="117"/>
        <end position="141"/>
    </location>
</feature>
<protein>
    <submittedName>
        <fullName evidence="3">Uncharacterized protein</fullName>
    </submittedName>
</protein>
<evidence type="ECO:0000313" key="4">
    <source>
        <dbReference type="Proteomes" id="UP001597365"/>
    </source>
</evidence>
<keyword evidence="1" id="KW-0472">Membrane</keyword>
<reference evidence="4" key="1">
    <citation type="journal article" date="2019" name="Int. J. Syst. Evol. Microbiol.">
        <title>The Global Catalogue of Microorganisms (GCM) 10K type strain sequencing project: providing services to taxonomists for standard genome sequencing and annotation.</title>
        <authorList>
            <consortium name="The Broad Institute Genomics Platform"/>
            <consortium name="The Broad Institute Genome Sequencing Center for Infectious Disease"/>
            <person name="Wu L."/>
            <person name="Ma J."/>
        </authorList>
    </citation>
    <scope>NUCLEOTIDE SEQUENCE [LARGE SCALE GENOMIC DNA]</scope>
    <source>
        <strain evidence="4">CGMCC 4.7455</strain>
    </source>
</reference>
<proteinExistence type="predicted"/>
<evidence type="ECO:0000313" key="3">
    <source>
        <dbReference type="EMBL" id="MFD1833325.1"/>
    </source>
</evidence>
<name>A0ABW4PT48_9ACTN</name>
<organism evidence="3 4">
    <name type="scientific">Streptomyces desertarenae</name>
    <dbReference type="NCBI Taxonomy" id="2666184"/>
    <lineage>
        <taxon>Bacteria</taxon>
        <taxon>Bacillati</taxon>
        <taxon>Actinomycetota</taxon>
        <taxon>Actinomycetes</taxon>
        <taxon>Kitasatosporales</taxon>
        <taxon>Streptomycetaceae</taxon>
        <taxon>Streptomyces</taxon>
    </lineage>
</organism>
<feature type="signal peptide" evidence="2">
    <location>
        <begin position="1"/>
        <end position="20"/>
    </location>
</feature>
<keyword evidence="2" id="KW-0732">Signal</keyword>